<feature type="region of interest" description="Disordered" evidence="1">
    <location>
        <begin position="60"/>
        <end position="274"/>
    </location>
</feature>
<feature type="compositionally biased region" description="Low complexity" evidence="1">
    <location>
        <begin position="110"/>
        <end position="145"/>
    </location>
</feature>
<comment type="caution">
    <text evidence="2">The sequence shown here is derived from an EMBL/GenBank/DDBJ whole genome shotgun (WGS) entry which is preliminary data.</text>
</comment>
<evidence type="ECO:0000313" key="3">
    <source>
        <dbReference type="Proteomes" id="UP000742024"/>
    </source>
</evidence>
<dbReference type="EMBL" id="SRPR01000051">
    <property type="protein sequence ID" value="KAG5963583.1"/>
    <property type="molecule type" value="Genomic_DNA"/>
</dbReference>
<name>A0ABQ7PHC0_9HYPO</name>
<reference evidence="2 3" key="1">
    <citation type="journal article" date="2020" name="bioRxiv">
        <title>Whole genome comparisons of ergot fungi reveals the divergence and evolution of species within the genus Claviceps are the result of varying mechanisms driving genome evolution and host range expansion.</title>
        <authorList>
            <person name="Wyka S.A."/>
            <person name="Mondo S.J."/>
            <person name="Liu M."/>
            <person name="Dettman J."/>
            <person name="Nalam V."/>
            <person name="Broders K.D."/>
        </authorList>
    </citation>
    <scope>NUCLEOTIDE SEQUENCE [LARGE SCALE GENOMIC DNA]</scope>
    <source>
        <strain evidence="2 3">LM583</strain>
    </source>
</reference>
<feature type="compositionally biased region" description="Low complexity" evidence="1">
    <location>
        <begin position="72"/>
        <end position="90"/>
    </location>
</feature>
<evidence type="ECO:0008006" key="4">
    <source>
        <dbReference type="Google" id="ProtNLM"/>
    </source>
</evidence>
<feature type="compositionally biased region" description="Low complexity" evidence="1">
    <location>
        <begin position="167"/>
        <end position="194"/>
    </location>
</feature>
<dbReference type="Proteomes" id="UP000742024">
    <property type="component" value="Unassembled WGS sequence"/>
</dbReference>
<sequence length="567" mass="61068">MSPCHRATATADTTRHVDLQAAARYGTPPPARPLALLNPQNTKLRKLPSSSCLVYSMSSLQRTRSLRKPTNSSSSPADSASSAPRSVSPSRLPLKPASRPRPRPLPIHGSATTASTTANTTTTTNTTRTTRSASTQLARTTSLSQKRTPPLPAQDPTKKDSRYAPLRSATRSASGGSTTTRPTSAGGPGTRPTRAPIPTHTRAKSTVTSLSAATALRPLSRDVSASLKRGHGRSVSVDKASCATPIRQQQQPQQQQTHREKQPCSPTTAVASKPHLRPAFSTLQQHYSPAKTQAPKPLTSAILAPPSPSKLPANIAASAAASKLQAELLQLHVLHRDAGAVYAEWQASAEDTLRDRFHGLKVGSGEVAERERSALEGENLLALRQWARGGAAGRDLEGRIQVLDEVVTSLWVLSEPAGRYARLVRRFERFVDRACDAEDARGSSLGEGEGEALDGLFVEELDAGWKGEVAMLTRRLEMWKGQFQSIDDFVGSGTGIAAREGGSASALERMLEGVRGLLQGMLDELYAMEEMEALVLAREEAWIERMNMREEEQQDGEVEAGAIWRVV</sequence>
<accession>A0ABQ7PHC0</accession>
<organism evidence="2 3">
    <name type="scientific">Claviceps arundinis</name>
    <dbReference type="NCBI Taxonomy" id="1623583"/>
    <lineage>
        <taxon>Eukaryota</taxon>
        <taxon>Fungi</taxon>
        <taxon>Dikarya</taxon>
        <taxon>Ascomycota</taxon>
        <taxon>Pezizomycotina</taxon>
        <taxon>Sordariomycetes</taxon>
        <taxon>Hypocreomycetidae</taxon>
        <taxon>Hypocreales</taxon>
        <taxon>Clavicipitaceae</taxon>
        <taxon>Claviceps</taxon>
    </lineage>
</organism>
<proteinExistence type="predicted"/>
<protein>
    <recommendedName>
        <fullName evidence="4">AGA1 A-agglutinin anchor subunit</fullName>
    </recommendedName>
</protein>
<evidence type="ECO:0000313" key="2">
    <source>
        <dbReference type="EMBL" id="KAG5963583.1"/>
    </source>
</evidence>
<keyword evidence="3" id="KW-1185">Reference proteome</keyword>
<evidence type="ECO:0000256" key="1">
    <source>
        <dbReference type="SAM" id="MobiDB-lite"/>
    </source>
</evidence>
<gene>
    <name evidence="2" type="ORF">E4U57_006140</name>
</gene>